<protein>
    <submittedName>
        <fullName evidence="1">Uncharacterized protein</fullName>
    </submittedName>
</protein>
<dbReference type="Proteomes" id="UP000322873">
    <property type="component" value="Unassembled WGS sequence"/>
</dbReference>
<proteinExistence type="predicted"/>
<organism evidence="1 2">
    <name type="scientific">Monilinia fructicola</name>
    <name type="common">Brown rot fungus</name>
    <name type="synonym">Ciboria fructicola</name>
    <dbReference type="NCBI Taxonomy" id="38448"/>
    <lineage>
        <taxon>Eukaryota</taxon>
        <taxon>Fungi</taxon>
        <taxon>Dikarya</taxon>
        <taxon>Ascomycota</taxon>
        <taxon>Pezizomycotina</taxon>
        <taxon>Leotiomycetes</taxon>
        <taxon>Helotiales</taxon>
        <taxon>Sclerotiniaceae</taxon>
        <taxon>Monilinia</taxon>
    </lineage>
</organism>
<dbReference type="AlphaFoldDB" id="A0A5M9JEU9"/>
<name>A0A5M9JEU9_MONFR</name>
<dbReference type="EMBL" id="VICG01000011">
    <property type="protein sequence ID" value="KAA8567180.1"/>
    <property type="molecule type" value="Genomic_DNA"/>
</dbReference>
<evidence type="ECO:0000313" key="1">
    <source>
        <dbReference type="EMBL" id="KAA8567180.1"/>
    </source>
</evidence>
<sequence>MKGTNDKEYIFKAWVFAPIIPSYSPARPTTDTAYMMLLGETSDPVTFERIEVFEVFMEWDCEGDSREDGVEKIAEMFGWEKKAFRLA</sequence>
<evidence type="ECO:0000313" key="2">
    <source>
        <dbReference type="Proteomes" id="UP000322873"/>
    </source>
</evidence>
<gene>
    <name evidence="1" type="ORF">EYC84_010237</name>
</gene>
<comment type="caution">
    <text evidence="1">The sequence shown here is derived from an EMBL/GenBank/DDBJ whole genome shotgun (WGS) entry which is preliminary data.</text>
</comment>
<accession>A0A5M9JEU9</accession>
<reference evidence="1 2" key="1">
    <citation type="submission" date="2019-06" db="EMBL/GenBank/DDBJ databases">
        <title>Genome Sequence of the Brown Rot Fungal Pathogen Monilinia fructicola.</title>
        <authorList>
            <person name="De Miccolis Angelini R.M."/>
            <person name="Landi L."/>
            <person name="Abate D."/>
            <person name="Pollastro S."/>
            <person name="Romanazzi G."/>
            <person name="Faretra F."/>
        </authorList>
    </citation>
    <scope>NUCLEOTIDE SEQUENCE [LARGE SCALE GENOMIC DNA]</scope>
    <source>
        <strain evidence="1 2">Mfrc123</strain>
    </source>
</reference>
<keyword evidence="2" id="KW-1185">Reference proteome</keyword>